<dbReference type="AlphaFoldDB" id="A0A8T2P6T1"/>
<keyword evidence="2" id="KW-1185">Reference proteome</keyword>
<name>A0A8T2P6T1_9TELE</name>
<dbReference type="OrthoDB" id="10560484at2759"/>
<protein>
    <submittedName>
        <fullName evidence="1">Uncharacterized protein</fullName>
    </submittedName>
</protein>
<accession>A0A8T2P6T1</accession>
<comment type="caution">
    <text evidence="1">The sequence shown here is derived from an EMBL/GenBank/DDBJ whole genome shotgun (WGS) entry which is preliminary data.</text>
</comment>
<dbReference type="Proteomes" id="UP000824540">
    <property type="component" value="Unassembled WGS sequence"/>
</dbReference>
<dbReference type="EMBL" id="JAFBMS010000020">
    <property type="protein sequence ID" value="KAG9344357.1"/>
    <property type="molecule type" value="Genomic_DNA"/>
</dbReference>
<reference evidence="1" key="1">
    <citation type="thesis" date="2021" institute="BYU ScholarsArchive" country="Provo, UT, USA">
        <title>Applications of and Algorithms for Genome Assembly and Genomic Analyses with an Emphasis on Marine Teleosts.</title>
        <authorList>
            <person name="Pickett B.D."/>
        </authorList>
    </citation>
    <scope>NUCLEOTIDE SEQUENCE</scope>
    <source>
        <strain evidence="1">HI-2016</strain>
    </source>
</reference>
<sequence length="116" mass="12888">MSFCSDHLISSCIFEMQKAVGGAVWGTVWVGREMQPEYSLGGQQESSGLAGWMCQFCSCWRIRQPTAVIRAAPFPLPSSDSRKLTLHFGASSFTVWCMILEKLLAKGKRDQLLVIV</sequence>
<organism evidence="1 2">
    <name type="scientific">Albula glossodonta</name>
    <name type="common">roundjaw bonefish</name>
    <dbReference type="NCBI Taxonomy" id="121402"/>
    <lineage>
        <taxon>Eukaryota</taxon>
        <taxon>Metazoa</taxon>
        <taxon>Chordata</taxon>
        <taxon>Craniata</taxon>
        <taxon>Vertebrata</taxon>
        <taxon>Euteleostomi</taxon>
        <taxon>Actinopterygii</taxon>
        <taxon>Neopterygii</taxon>
        <taxon>Teleostei</taxon>
        <taxon>Albuliformes</taxon>
        <taxon>Albulidae</taxon>
        <taxon>Albula</taxon>
    </lineage>
</organism>
<evidence type="ECO:0000313" key="1">
    <source>
        <dbReference type="EMBL" id="KAG9344357.1"/>
    </source>
</evidence>
<gene>
    <name evidence="1" type="ORF">JZ751_011026</name>
</gene>
<evidence type="ECO:0000313" key="2">
    <source>
        <dbReference type="Proteomes" id="UP000824540"/>
    </source>
</evidence>
<proteinExistence type="predicted"/>